<keyword evidence="3" id="KW-1185">Reference proteome</keyword>
<dbReference type="AlphaFoldDB" id="A0A023BPK9"/>
<comment type="caution">
    <text evidence="2">The sequence shown here is derived from an EMBL/GenBank/DDBJ whole genome shotgun (WGS) entry which is preliminary data.</text>
</comment>
<keyword evidence="1" id="KW-0472">Membrane</keyword>
<accession>A0A023BPK9</accession>
<evidence type="ECO:0000256" key="1">
    <source>
        <dbReference type="SAM" id="Phobius"/>
    </source>
</evidence>
<dbReference type="eggNOG" id="ENOG5032JX6">
    <property type="taxonomic scope" value="Bacteria"/>
</dbReference>
<evidence type="ECO:0000313" key="3">
    <source>
        <dbReference type="Proteomes" id="UP000023541"/>
    </source>
</evidence>
<proteinExistence type="predicted"/>
<gene>
    <name evidence="2" type="ORF">ATO12_05215</name>
</gene>
<dbReference type="Proteomes" id="UP000023541">
    <property type="component" value="Unassembled WGS sequence"/>
</dbReference>
<name>A0A023BPK9_9FLAO</name>
<protein>
    <submittedName>
        <fullName evidence="2">Uncharacterized protein</fullName>
    </submittedName>
</protein>
<reference evidence="2 3" key="1">
    <citation type="submission" date="2014-04" db="EMBL/GenBank/DDBJ databases">
        <title>Aquimarina sp. 22II-S11-z7 Genome Sequencing.</title>
        <authorList>
            <person name="Lai Q."/>
        </authorList>
    </citation>
    <scope>NUCLEOTIDE SEQUENCE [LARGE SCALE GENOMIC DNA]</scope>
    <source>
        <strain evidence="2 3">22II-S11-z7</strain>
    </source>
</reference>
<evidence type="ECO:0000313" key="2">
    <source>
        <dbReference type="EMBL" id="EZH72015.1"/>
    </source>
</evidence>
<dbReference type="RefSeq" id="WP_034246344.1">
    <property type="nucleotide sequence ID" value="NZ_AQRA01000010.1"/>
</dbReference>
<keyword evidence="1" id="KW-1133">Transmembrane helix</keyword>
<dbReference type="EMBL" id="AQRA01000010">
    <property type="protein sequence ID" value="EZH72015.1"/>
    <property type="molecule type" value="Genomic_DNA"/>
</dbReference>
<sequence length="84" mass="10009">MAVFGFRKELFFHIKIYMIILEFIGAIIRFCYLRIIKQEKVLFTDIWKTFDFKSRDAFGNNMTNSEIGIAFTILVIVIIILFFD</sequence>
<feature type="transmembrane region" description="Helical" evidence="1">
    <location>
        <begin position="63"/>
        <end position="83"/>
    </location>
</feature>
<organism evidence="2 3">
    <name type="scientific">Aquimarina atlantica</name>
    <dbReference type="NCBI Taxonomy" id="1317122"/>
    <lineage>
        <taxon>Bacteria</taxon>
        <taxon>Pseudomonadati</taxon>
        <taxon>Bacteroidota</taxon>
        <taxon>Flavobacteriia</taxon>
        <taxon>Flavobacteriales</taxon>
        <taxon>Flavobacteriaceae</taxon>
        <taxon>Aquimarina</taxon>
    </lineage>
</organism>
<feature type="transmembrane region" description="Helical" evidence="1">
    <location>
        <begin position="12"/>
        <end position="32"/>
    </location>
</feature>
<keyword evidence="1" id="KW-0812">Transmembrane</keyword>